<feature type="compositionally biased region" description="Basic and acidic residues" evidence="1">
    <location>
        <begin position="133"/>
        <end position="142"/>
    </location>
</feature>
<proteinExistence type="predicted"/>
<dbReference type="Proteomes" id="UP000323144">
    <property type="component" value="Chromosome"/>
</dbReference>
<dbReference type="AlphaFoldDB" id="A0A5B9Y477"/>
<evidence type="ECO:0000256" key="1">
    <source>
        <dbReference type="SAM" id="MobiDB-lite"/>
    </source>
</evidence>
<sequence>MEKKNKKVIDVDKEAELAFEELLDLSTSELQDIVLDQETKKRTSKKSYLKVSDKDKLGQNDLFNIIQNAKKQEGIVNKEMWVDDSVDEEKAIIEKAKAKGKSEYDSDVLRELILKRQQQRRNTNGMSAFLNSVKDKKDNYDK</sequence>
<feature type="region of interest" description="Disordered" evidence="1">
    <location>
        <begin position="119"/>
        <end position="142"/>
    </location>
</feature>
<gene>
    <name evidence="2" type="ORF">SCHIN_v1c05630</name>
</gene>
<feature type="compositionally biased region" description="Polar residues" evidence="1">
    <location>
        <begin position="120"/>
        <end position="130"/>
    </location>
</feature>
<keyword evidence="3" id="KW-1185">Reference proteome</keyword>
<evidence type="ECO:0000313" key="2">
    <source>
        <dbReference type="EMBL" id="QEH61760.1"/>
    </source>
</evidence>
<evidence type="ECO:0000313" key="3">
    <source>
        <dbReference type="Proteomes" id="UP000323144"/>
    </source>
</evidence>
<dbReference type="RefSeq" id="WP_166508145.1">
    <property type="nucleotide sequence ID" value="NZ_CP043026.1"/>
</dbReference>
<protein>
    <submittedName>
        <fullName evidence="2">Uncharacterized protein</fullName>
    </submittedName>
</protein>
<dbReference type="EMBL" id="CP043026">
    <property type="protein sequence ID" value="QEH61760.1"/>
    <property type="molecule type" value="Genomic_DNA"/>
</dbReference>
<name>A0A5B9Y477_9MOLU</name>
<accession>A0A5B9Y477</accession>
<reference evidence="2 3" key="1">
    <citation type="submission" date="2019-08" db="EMBL/GenBank/DDBJ databases">
        <title>Complete genome sequence of Spiroplasma chinense CCH (DSM 19755).</title>
        <authorList>
            <person name="Shen H.-Y."/>
            <person name="Lin Y.-C."/>
            <person name="Chou L."/>
            <person name="Kuo C.-H."/>
        </authorList>
    </citation>
    <scope>NUCLEOTIDE SEQUENCE [LARGE SCALE GENOMIC DNA]</scope>
    <source>
        <strain evidence="2 3">CCH</strain>
    </source>
</reference>
<organism evidence="2 3">
    <name type="scientific">Spiroplasma chinense</name>
    <dbReference type="NCBI Taxonomy" id="216932"/>
    <lineage>
        <taxon>Bacteria</taxon>
        <taxon>Bacillati</taxon>
        <taxon>Mycoplasmatota</taxon>
        <taxon>Mollicutes</taxon>
        <taxon>Entomoplasmatales</taxon>
        <taxon>Spiroplasmataceae</taxon>
        <taxon>Spiroplasma</taxon>
    </lineage>
</organism>
<dbReference type="KEGG" id="schi:SCHIN_v1c05630"/>